<evidence type="ECO:0000313" key="3">
    <source>
        <dbReference type="EMBL" id="AQS52676.1"/>
    </source>
</evidence>
<dbReference type="EC" id="2.4.-.-" evidence="3"/>
<name>A0A1S6IMB9_9LACT</name>
<dbReference type="Proteomes" id="UP000188993">
    <property type="component" value="Chromosome"/>
</dbReference>
<dbReference type="GO" id="GO:0016757">
    <property type="term" value="F:glycosyltransferase activity"/>
    <property type="evidence" value="ECO:0007669"/>
    <property type="project" value="UniProtKB-KW"/>
</dbReference>
<proteinExistence type="predicted"/>
<keyword evidence="3" id="KW-0328">Glycosyltransferase</keyword>
<reference evidence="3 4" key="1">
    <citation type="journal article" date="2014" name="Int. J. Syst. Evol. Microbiol.">
        <title>Jeotgalibaca dankookensis gen. nov., sp. nov., a member of the family Carnobacteriaceae, isolated from seujeot (Korean traditional food).</title>
        <authorList>
            <person name="Lee D.G."/>
            <person name="Trujillo M.E."/>
            <person name="Kang H."/>
            <person name="Ahn T.Y."/>
        </authorList>
    </citation>
    <scope>NUCLEOTIDE SEQUENCE [LARGE SCALE GENOMIC DNA]</scope>
    <source>
        <strain evidence="3 4">EX-07</strain>
    </source>
</reference>
<feature type="transmembrane region" description="Helical" evidence="1">
    <location>
        <begin position="231"/>
        <end position="254"/>
    </location>
</feature>
<keyword evidence="1" id="KW-0812">Transmembrane</keyword>
<organism evidence="3 4">
    <name type="scientific">Jeotgalibaca dankookensis</name>
    <dbReference type="NCBI Taxonomy" id="708126"/>
    <lineage>
        <taxon>Bacteria</taxon>
        <taxon>Bacillati</taxon>
        <taxon>Bacillota</taxon>
        <taxon>Bacilli</taxon>
        <taxon>Lactobacillales</taxon>
        <taxon>Carnobacteriaceae</taxon>
        <taxon>Jeotgalibaca</taxon>
    </lineage>
</organism>
<dbReference type="InterPro" id="IPR050256">
    <property type="entry name" value="Glycosyltransferase_2"/>
</dbReference>
<feature type="transmembrane region" description="Helical" evidence="1">
    <location>
        <begin position="266"/>
        <end position="291"/>
    </location>
</feature>
<evidence type="ECO:0000256" key="1">
    <source>
        <dbReference type="SAM" id="Phobius"/>
    </source>
</evidence>
<dbReference type="PANTHER" id="PTHR48090">
    <property type="entry name" value="UNDECAPRENYL-PHOSPHATE 4-DEOXY-4-FORMAMIDO-L-ARABINOSE TRANSFERASE-RELATED"/>
    <property type="match status" value="1"/>
</dbReference>
<dbReference type="Pfam" id="PF00535">
    <property type="entry name" value="Glycos_transf_2"/>
    <property type="match status" value="1"/>
</dbReference>
<evidence type="ECO:0000313" key="4">
    <source>
        <dbReference type="Proteomes" id="UP000188993"/>
    </source>
</evidence>
<gene>
    <name evidence="3" type="primary">csbB</name>
    <name evidence="3" type="ORF">BW727_100268</name>
</gene>
<dbReference type="PANTHER" id="PTHR48090:SF8">
    <property type="entry name" value="GLYCOSYLTRANSFERASE CSBB-RELATED"/>
    <property type="match status" value="1"/>
</dbReference>
<dbReference type="Gene3D" id="3.90.550.10">
    <property type="entry name" value="Spore Coat Polysaccharide Biosynthesis Protein SpsA, Chain A"/>
    <property type="match status" value="1"/>
</dbReference>
<dbReference type="OrthoDB" id="9807778at2"/>
<dbReference type="InterPro" id="IPR029044">
    <property type="entry name" value="Nucleotide-diphossugar_trans"/>
</dbReference>
<dbReference type="AlphaFoldDB" id="A0A1S6IMB9"/>
<dbReference type="KEGG" id="jda:BW727_100268"/>
<dbReference type="STRING" id="708126.BW727_100268"/>
<dbReference type="CDD" id="cd04187">
    <property type="entry name" value="DPM1_like_bac"/>
    <property type="match status" value="1"/>
</dbReference>
<keyword evidence="1" id="KW-1133">Transmembrane helix</keyword>
<accession>A0A1S6IMB9</accession>
<feature type="domain" description="Glycosyltransferase 2-like" evidence="2">
    <location>
        <begin position="7"/>
        <end position="172"/>
    </location>
</feature>
<keyword evidence="1" id="KW-0472">Membrane</keyword>
<dbReference type="GO" id="GO:0005886">
    <property type="term" value="C:plasma membrane"/>
    <property type="evidence" value="ECO:0007669"/>
    <property type="project" value="TreeGrafter"/>
</dbReference>
<keyword evidence="4" id="KW-1185">Reference proteome</keyword>
<dbReference type="InterPro" id="IPR001173">
    <property type="entry name" value="Glyco_trans_2-like"/>
</dbReference>
<dbReference type="EMBL" id="CP019728">
    <property type="protein sequence ID" value="AQS52676.1"/>
    <property type="molecule type" value="Genomic_DNA"/>
</dbReference>
<sequence>MENDLISIIIPCFNEEEMVPLFYNKMADIMAATQIVDFELIFVNDGSVDETLDVLRQLSEADERVRYLSFSRNFGKEAAMFAGLQHATGDYVAVMDVDLQDPPELLPVMYKTLKSEQWDCVGTKRVNRNGEPRIRSFFAASFYKVINRISDNYIVDGARDYRLMSRQMVDAILEMTEYNRFSKGIFTWVGFDTKYIEYRNVERPAGKTSWSFWGLFKYSLDGIVAFSDVPLAIASWVGFASFIVAIILAIFFAVRTLIFGNATEGWTSLMVMILGMGGLQLLSLGIVGKYLGQTFLETKKRPIYILKETDKDKK</sequence>
<protein>
    <submittedName>
        <fullName evidence="3">Putative glycosyltransferase CsbB</fullName>
        <ecNumber evidence="3">2.4.-.-</ecNumber>
    </submittedName>
</protein>
<dbReference type="SUPFAM" id="SSF53448">
    <property type="entry name" value="Nucleotide-diphospho-sugar transferases"/>
    <property type="match status" value="1"/>
</dbReference>
<evidence type="ECO:0000259" key="2">
    <source>
        <dbReference type="Pfam" id="PF00535"/>
    </source>
</evidence>
<keyword evidence="3" id="KW-0808">Transferase</keyword>